<dbReference type="AlphaFoldDB" id="A0ABD0KBL3"/>
<evidence type="ECO:0000313" key="2">
    <source>
        <dbReference type="Proteomes" id="UP001519460"/>
    </source>
</evidence>
<reference evidence="1 2" key="1">
    <citation type="journal article" date="2023" name="Sci. Data">
        <title>Genome assembly of the Korean intertidal mud-creeper Batillaria attramentaria.</title>
        <authorList>
            <person name="Patra A.K."/>
            <person name="Ho P.T."/>
            <person name="Jun S."/>
            <person name="Lee S.J."/>
            <person name="Kim Y."/>
            <person name="Won Y.J."/>
        </authorList>
    </citation>
    <scope>NUCLEOTIDE SEQUENCE [LARGE SCALE GENOMIC DNA]</scope>
    <source>
        <strain evidence="1">Wonlab-2016</strain>
    </source>
</reference>
<comment type="caution">
    <text evidence="1">The sequence shown here is derived from an EMBL/GenBank/DDBJ whole genome shotgun (WGS) entry which is preliminary data.</text>
</comment>
<name>A0ABD0KBL3_9CAEN</name>
<dbReference type="Proteomes" id="UP001519460">
    <property type="component" value="Unassembled WGS sequence"/>
</dbReference>
<gene>
    <name evidence="1" type="ORF">BaRGS_00024242</name>
</gene>
<accession>A0ABD0KBL3</accession>
<keyword evidence="2" id="KW-1185">Reference proteome</keyword>
<proteinExistence type="predicted"/>
<protein>
    <submittedName>
        <fullName evidence="1">Uncharacterized protein</fullName>
    </submittedName>
</protein>
<organism evidence="1 2">
    <name type="scientific">Batillaria attramentaria</name>
    <dbReference type="NCBI Taxonomy" id="370345"/>
    <lineage>
        <taxon>Eukaryota</taxon>
        <taxon>Metazoa</taxon>
        <taxon>Spiralia</taxon>
        <taxon>Lophotrochozoa</taxon>
        <taxon>Mollusca</taxon>
        <taxon>Gastropoda</taxon>
        <taxon>Caenogastropoda</taxon>
        <taxon>Sorbeoconcha</taxon>
        <taxon>Cerithioidea</taxon>
        <taxon>Batillariidae</taxon>
        <taxon>Batillaria</taxon>
    </lineage>
</organism>
<sequence length="177" mass="20068">MSREPAVSRGACRMTFGKLIKLKERDAQQNSVANSTALYKANKPRISQYEFESQTMSREPAVSRGACRMTFGKLIKLKERDAQQNSVANSTALYKANKPRISQYEFESQTMSREPAVSRGACRMTFGKLIKLKERDAQQYSVANTTALYKENNPRISQYEFESQQILEEFAGCPLAN</sequence>
<dbReference type="EMBL" id="JACVVK020000209">
    <property type="protein sequence ID" value="KAK7484486.1"/>
    <property type="molecule type" value="Genomic_DNA"/>
</dbReference>
<evidence type="ECO:0000313" key="1">
    <source>
        <dbReference type="EMBL" id="KAK7484486.1"/>
    </source>
</evidence>